<evidence type="ECO:0000256" key="5">
    <source>
        <dbReference type="PROSITE-ProRule" id="PRU00552"/>
    </source>
</evidence>
<dbReference type="SUPFAM" id="SSF52540">
    <property type="entry name" value="P-loop containing nucleoside triphosphate hydrolases"/>
    <property type="match status" value="1"/>
</dbReference>
<evidence type="ECO:0000256" key="6">
    <source>
        <dbReference type="RuleBase" id="RU000492"/>
    </source>
</evidence>
<dbReference type="Proteomes" id="UP000678237">
    <property type="component" value="Unassembled WGS sequence"/>
</dbReference>
<dbReference type="InterPro" id="IPR011545">
    <property type="entry name" value="DEAD/DEAH_box_helicase_dom"/>
</dbReference>
<protein>
    <submittedName>
        <fullName evidence="11">DEAD/DEAH box helicase</fullName>
    </submittedName>
</protein>
<gene>
    <name evidence="11" type="ORF">J4203_05795</name>
</gene>
<evidence type="ECO:0000259" key="9">
    <source>
        <dbReference type="PROSITE" id="PS51194"/>
    </source>
</evidence>
<evidence type="ECO:0000256" key="7">
    <source>
        <dbReference type="SAM" id="MobiDB-lite"/>
    </source>
</evidence>
<dbReference type="InterPro" id="IPR050079">
    <property type="entry name" value="DEAD_box_RNA_helicase"/>
</dbReference>
<keyword evidence="1 6" id="KW-0547">Nucleotide-binding</keyword>
<feature type="compositionally biased region" description="Gly residues" evidence="7">
    <location>
        <begin position="420"/>
        <end position="431"/>
    </location>
</feature>
<dbReference type="GO" id="GO:0003676">
    <property type="term" value="F:nucleic acid binding"/>
    <property type="evidence" value="ECO:0007669"/>
    <property type="project" value="InterPro"/>
</dbReference>
<dbReference type="Pfam" id="PF00271">
    <property type="entry name" value="Helicase_C"/>
    <property type="match status" value="1"/>
</dbReference>
<dbReference type="Gene3D" id="3.40.50.300">
    <property type="entry name" value="P-loop containing nucleotide triphosphate hydrolases"/>
    <property type="match status" value="2"/>
</dbReference>
<dbReference type="AlphaFoldDB" id="A0A8T4L9L3"/>
<feature type="compositionally biased region" description="Gly residues" evidence="7">
    <location>
        <begin position="480"/>
        <end position="500"/>
    </location>
</feature>
<dbReference type="PROSITE" id="PS51195">
    <property type="entry name" value="Q_MOTIF"/>
    <property type="match status" value="1"/>
</dbReference>
<dbReference type="PROSITE" id="PS00039">
    <property type="entry name" value="DEAD_ATP_HELICASE"/>
    <property type="match status" value="1"/>
</dbReference>
<dbReference type="Pfam" id="PF00270">
    <property type="entry name" value="DEAD"/>
    <property type="match status" value="1"/>
</dbReference>
<sequence length="525" mass="57297">MNLNEGLVNKLKEMGIVTPTEIQEQIIPAVLQGRDLIAESETGSGKTLGFAVPIVHSTTKEGYVKAMVLAPTRELAQQIGKEFDKIGEGQLFTATVYGGAGLIPQIQAAKQADIVVGTPGRVLDLIQRGSLRLDRVKIVVLDEADRMLDMGFIEDLERILSYVPKQRQTMLLSATMPREVVKLGHKYLNDPLEFRVDADIKGRQLKQTYYLVNGREKPTALALLLKASGHELALIFCRTKRGSENLARSLGRYGIKAKYLNGDLPQNKRERIVEEFKEFKFRVLVATDVASRGLHIDFVTHVYNYEIPDQLDNYIHRVGRTARAGKAGEAISLVSEQDYSYLRPIRSFFEGRIEQGDLNKVAEQFPEALKEIQNPSPVAYHDEGGEDRGHGGYSGRGPRSHGGGFHKRPGGSRFSHGGRSSYGGGHGGSGSHGPSRGPSRGYGSHAGAGASGRSQGYGGPSRGEGYGSRHNEAAQDSGEGRGYQGHGGHGGSRFGGSGRGKGFHQKHPSPRSNSSFRARRREHSY</sequence>
<dbReference type="PROSITE" id="PS51194">
    <property type="entry name" value="HELICASE_CTER"/>
    <property type="match status" value="1"/>
</dbReference>
<evidence type="ECO:0000256" key="3">
    <source>
        <dbReference type="ARBA" id="ARBA00022806"/>
    </source>
</evidence>
<feature type="domain" description="Helicase ATP-binding" evidence="8">
    <location>
        <begin position="27"/>
        <end position="194"/>
    </location>
</feature>
<feature type="region of interest" description="Disordered" evidence="7">
    <location>
        <begin position="371"/>
        <end position="525"/>
    </location>
</feature>
<dbReference type="InterPro" id="IPR044742">
    <property type="entry name" value="DEAD/DEAH_RhlB"/>
</dbReference>
<dbReference type="PANTHER" id="PTHR47959">
    <property type="entry name" value="ATP-DEPENDENT RNA HELICASE RHLE-RELATED"/>
    <property type="match status" value="1"/>
</dbReference>
<evidence type="ECO:0000256" key="1">
    <source>
        <dbReference type="ARBA" id="ARBA00022741"/>
    </source>
</evidence>
<organism evidence="11 12">
    <name type="scientific">Candidatus Iainarchaeum sp</name>
    <dbReference type="NCBI Taxonomy" id="3101447"/>
    <lineage>
        <taxon>Archaea</taxon>
        <taxon>Candidatus Iainarchaeota</taxon>
        <taxon>Candidatus Iainarchaeia</taxon>
        <taxon>Candidatus Iainarchaeales</taxon>
        <taxon>Candidatus Iainarchaeaceae</taxon>
        <taxon>Candidatus Iainarchaeum</taxon>
    </lineage>
</organism>
<dbReference type="InterPro" id="IPR014014">
    <property type="entry name" value="RNA_helicase_DEAD_Q_motif"/>
</dbReference>
<dbReference type="GO" id="GO:0016787">
    <property type="term" value="F:hydrolase activity"/>
    <property type="evidence" value="ECO:0007669"/>
    <property type="project" value="UniProtKB-KW"/>
</dbReference>
<evidence type="ECO:0000259" key="10">
    <source>
        <dbReference type="PROSITE" id="PS51195"/>
    </source>
</evidence>
<keyword evidence="2 6" id="KW-0378">Hydrolase</keyword>
<dbReference type="GO" id="GO:0005524">
    <property type="term" value="F:ATP binding"/>
    <property type="evidence" value="ECO:0007669"/>
    <property type="project" value="UniProtKB-KW"/>
</dbReference>
<evidence type="ECO:0000313" key="11">
    <source>
        <dbReference type="EMBL" id="MBS3063357.1"/>
    </source>
</evidence>
<dbReference type="InterPro" id="IPR014001">
    <property type="entry name" value="Helicase_ATP-bd"/>
</dbReference>
<dbReference type="CDD" id="cd00268">
    <property type="entry name" value="DEADc"/>
    <property type="match status" value="1"/>
</dbReference>
<dbReference type="GO" id="GO:0140097">
    <property type="term" value="F:catalytic activity, acting on DNA"/>
    <property type="evidence" value="ECO:0007669"/>
    <property type="project" value="UniProtKB-ARBA"/>
</dbReference>
<dbReference type="InterPro" id="IPR027417">
    <property type="entry name" value="P-loop_NTPase"/>
</dbReference>
<feature type="compositionally biased region" description="Basic and acidic residues" evidence="7">
    <location>
        <begin position="380"/>
        <end position="390"/>
    </location>
</feature>
<comment type="similarity">
    <text evidence="6">Belongs to the DEAD box helicase family.</text>
</comment>
<dbReference type="GO" id="GO:0003724">
    <property type="term" value="F:RNA helicase activity"/>
    <property type="evidence" value="ECO:0007669"/>
    <property type="project" value="InterPro"/>
</dbReference>
<reference evidence="11" key="1">
    <citation type="submission" date="2021-03" db="EMBL/GenBank/DDBJ databases">
        <authorList>
            <person name="Jaffe A."/>
        </authorList>
    </citation>
    <scope>NUCLEOTIDE SEQUENCE</scope>
    <source>
        <strain evidence="11">RIFCSPLOWO2_01_FULL_58_19</strain>
    </source>
</reference>
<keyword evidence="3 6" id="KW-0347">Helicase</keyword>
<dbReference type="SMART" id="SM00490">
    <property type="entry name" value="HELICc"/>
    <property type="match status" value="1"/>
</dbReference>
<dbReference type="GO" id="GO:0005829">
    <property type="term" value="C:cytosol"/>
    <property type="evidence" value="ECO:0007669"/>
    <property type="project" value="TreeGrafter"/>
</dbReference>
<dbReference type="PANTHER" id="PTHR47959:SF1">
    <property type="entry name" value="ATP-DEPENDENT RNA HELICASE DBPA"/>
    <property type="match status" value="1"/>
</dbReference>
<accession>A0A8T4L9L3</accession>
<keyword evidence="4 6" id="KW-0067">ATP-binding</keyword>
<feature type="compositionally biased region" description="Gly residues" evidence="7">
    <location>
        <begin position="391"/>
        <end position="403"/>
    </location>
</feature>
<proteinExistence type="inferred from homology"/>
<dbReference type="InterPro" id="IPR000629">
    <property type="entry name" value="RNA-helicase_DEAD-box_CS"/>
</dbReference>
<evidence type="ECO:0000259" key="8">
    <source>
        <dbReference type="PROSITE" id="PS51192"/>
    </source>
</evidence>
<dbReference type="InterPro" id="IPR001650">
    <property type="entry name" value="Helicase_C-like"/>
</dbReference>
<dbReference type="CDD" id="cd18787">
    <property type="entry name" value="SF2_C_DEAD"/>
    <property type="match status" value="1"/>
</dbReference>
<feature type="domain" description="Helicase C-terminal" evidence="9">
    <location>
        <begin position="204"/>
        <end position="373"/>
    </location>
</feature>
<feature type="compositionally biased region" description="Gly residues" evidence="7">
    <location>
        <begin position="444"/>
        <end position="466"/>
    </location>
</feature>
<evidence type="ECO:0000256" key="2">
    <source>
        <dbReference type="ARBA" id="ARBA00022801"/>
    </source>
</evidence>
<evidence type="ECO:0000313" key="12">
    <source>
        <dbReference type="Proteomes" id="UP000678237"/>
    </source>
</evidence>
<feature type="domain" description="DEAD-box RNA helicase Q" evidence="10">
    <location>
        <begin position="1"/>
        <end position="24"/>
    </location>
</feature>
<name>A0A8T4L9L3_9ARCH</name>
<feature type="short sequence motif" description="Q motif" evidence="5">
    <location>
        <begin position="1"/>
        <end position="24"/>
    </location>
</feature>
<dbReference type="PROSITE" id="PS51192">
    <property type="entry name" value="HELICASE_ATP_BIND_1"/>
    <property type="match status" value="1"/>
</dbReference>
<reference evidence="11" key="2">
    <citation type="submission" date="2021-05" db="EMBL/GenBank/DDBJ databases">
        <title>Protein family content uncovers lineage relationships and bacterial pathway maintenance mechanisms in DPANN archaea.</title>
        <authorList>
            <person name="Castelle C.J."/>
            <person name="Meheust R."/>
            <person name="Jaffe A.L."/>
            <person name="Seitz K."/>
            <person name="Gong X."/>
            <person name="Baker B.J."/>
            <person name="Banfield J.F."/>
        </authorList>
    </citation>
    <scope>NUCLEOTIDE SEQUENCE</scope>
    <source>
        <strain evidence="11">RIFCSPLOWO2_01_FULL_58_19</strain>
    </source>
</reference>
<comment type="caution">
    <text evidence="11">The sequence shown here is derived from an EMBL/GenBank/DDBJ whole genome shotgun (WGS) entry which is preliminary data.</text>
</comment>
<evidence type="ECO:0000256" key="4">
    <source>
        <dbReference type="ARBA" id="ARBA00022840"/>
    </source>
</evidence>
<feature type="compositionally biased region" description="Low complexity" evidence="7">
    <location>
        <begin position="432"/>
        <end position="443"/>
    </location>
</feature>
<dbReference type="SMART" id="SM00487">
    <property type="entry name" value="DEXDc"/>
    <property type="match status" value="1"/>
</dbReference>
<dbReference type="EMBL" id="JAGVWE010000005">
    <property type="protein sequence ID" value="MBS3063357.1"/>
    <property type="molecule type" value="Genomic_DNA"/>
</dbReference>